<evidence type="ECO:0000313" key="2">
    <source>
        <dbReference type="Proteomes" id="UP000294650"/>
    </source>
</evidence>
<accession>A0A4R3NBX9</accession>
<comment type="caution">
    <text evidence="1">The sequence shown here is derived from an EMBL/GenBank/DDBJ whole genome shotgun (WGS) entry which is preliminary data.</text>
</comment>
<dbReference type="EMBL" id="SMAN01000002">
    <property type="protein sequence ID" value="TCT26328.1"/>
    <property type="molecule type" value="Genomic_DNA"/>
</dbReference>
<organism evidence="1 2">
    <name type="scientific">Melghiribacillus thermohalophilus</name>
    <dbReference type="NCBI Taxonomy" id="1324956"/>
    <lineage>
        <taxon>Bacteria</taxon>
        <taxon>Bacillati</taxon>
        <taxon>Bacillota</taxon>
        <taxon>Bacilli</taxon>
        <taxon>Bacillales</taxon>
        <taxon>Bacillaceae</taxon>
        <taxon>Melghiribacillus</taxon>
    </lineage>
</organism>
<keyword evidence="2" id="KW-1185">Reference proteome</keyword>
<dbReference type="AlphaFoldDB" id="A0A4R3NBX9"/>
<sequence>MSTYRQLKSEFESKLKRKLADEEKNFLYWVCEKHFQENRNIRRKQFFLLFK</sequence>
<dbReference type="Proteomes" id="UP000294650">
    <property type="component" value="Unassembled WGS sequence"/>
</dbReference>
<name>A0A4R3NBX9_9BACI</name>
<reference evidence="1 2" key="1">
    <citation type="submission" date="2019-03" db="EMBL/GenBank/DDBJ databases">
        <title>Genomic Encyclopedia of Type Strains, Phase IV (KMG-IV): sequencing the most valuable type-strain genomes for metagenomic binning, comparative biology and taxonomic classification.</title>
        <authorList>
            <person name="Goeker M."/>
        </authorList>
    </citation>
    <scope>NUCLEOTIDE SEQUENCE [LARGE SCALE GENOMIC DNA]</scope>
    <source>
        <strain evidence="1 2">DSM 25894</strain>
    </source>
</reference>
<protein>
    <submittedName>
        <fullName evidence="1">Uncharacterized protein</fullName>
    </submittedName>
</protein>
<proteinExistence type="predicted"/>
<gene>
    <name evidence="1" type="ORF">EDD68_10229</name>
</gene>
<dbReference type="RefSeq" id="WP_207902529.1">
    <property type="nucleotide sequence ID" value="NZ_SMAN01000002.1"/>
</dbReference>
<evidence type="ECO:0000313" key="1">
    <source>
        <dbReference type="EMBL" id="TCT26328.1"/>
    </source>
</evidence>